<reference evidence="13 14" key="1">
    <citation type="journal article" date="2016" name="Nat. Commun.">
        <title>Thousands of microbial genomes shed light on interconnected biogeochemical processes in an aquifer system.</title>
        <authorList>
            <person name="Anantharaman K."/>
            <person name="Brown C.T."/>
            <person name="Hug L.A."/>
            <person name="Sharon I."/>
            <person name="Castelle C.J."/>
            <person name="Probst A.J."/>
            <person name="Thomas B.C."/>
            <person name="Singh A."/>
            <person name="Wilkins M.J."/>
            <person name="Karaoz U."/>
            <person name="Brodie E.L."/>
            <person name="Williams K.H."/>
            <person name="Hubbard S.S."/>
            <person name="Banfield J.F."/>
        </authorList>
    </citation>
    <scope>NUCLEOTIDE SEQUENCE [LARGE SCALE GENOMIC DNA]</scope>
</reference>
<protein>
    <recommendedName>
        <fullName evidence="12">Cytochrome c domain-containing protein</fullName>
    </recommendedName>
</protein>
<evidence type="ECO:0000256" key="9">
    <source>
        <dbReference type="PIRSR" id="PIRSR000005-2"/>
    </source>
</evidence>
<feature type="signal peptide" evidence="11">
    <location>
        <begin position="1"/>
        <end position="24"/>
    </location>
</feature>
<dbReference type="PANTHER" id="PTHR33751:SF9">
    <property type="entry name" value="CYTOCHROME C4"/>
    <property type="match status" value="1"/>
</dbReference>
<dbReference type="STRING" id="1817760.A2151_09310"/>
<feature type="domain" description="Cytochrome c" evidence="12">
    <location>
        <begin position="26"/>
        <end position="129"/>
    </location>
</feature>
<feature type="binding site" description="axial binding residue" evidence="9">
    <location>
        <position position="42"/>
    </location>
    <ligand>
        <name>heme c</name>
        <dbReference type="ChEBI" id="CHEBI:61717"/>
        <label>1</label>
    </ligand>
    <ligandPart>
        <name>Fe</name>
        <dbReference type="ChEBI" id="CHEBI:18248"/>
    </ligandPart>
</feature>
<dbReference type="PROSITE" id="PS51007">
    <property type="entry name" value="CYTC"/>
    <property type="match status" value="2"/>
</dbReference>
<dbReference type="Gene3D" id="1.10.760.10">
    <property type="entry name" value="Cytochrome c-like domain"/>
    <property type="match status" value="2"/>
</dbReference>
<evidence type="ECO:0000256" key="6">
    <source>
        <dbReference type="ARBA" id="ARBA00022982"/>
    </source>
</evidence>
<comment type="caution">
    <text evidence="13">The sequence shown here is derived from an EMBL/GenBank/DDBJ whole genome shotgun (WGS) entry which is preliminary data.</text>
</comment>
<comment type="subcellular location">
    <subcellularLocation>
        <location evidence="1">Periplasm</location>
    </subcellularLocation>
</comment>
<feature type="region of interest" description="Disordered" evidence="10">
    <location>
        <begin position="43"/>
        <end position="70"/>
    </location>
</feature>
<feature type="binding site" description="covalent" evidence="8">
    <location>
        <position position="161"/>
    </location>
    <ligand>
        <name>heme c</name>
        <dbReference type="ChEBI" id="CHEBI:61717"/>
        <label>2</label>
    </ligand>
</feature>
<dbReference type="EMBL" id="MFSU01000058">
    <property type="protein sequence ID" value="OGI47336.1"/>
    <property type="molecule type" value="Genomic_DNA"/>
</dbReference>
<proteinExistence type="predicted"/>
<keyword evidence="3 8" id="KW-0349">Heme</keyword>
<evidence type="ECO:0000256" key="3">
    <source>
        <dbReference type="ARBA" id="ARBA00022617"/>
    </source>
</evidence>
<feature type="binding site" description="axial binding residue" evidence="9">
    <location>
        <position position="165"/>
    </location>
    <ligand>
        <name>heme c</name>
        <dbReference type="ChEBI" id="CHEBI:61717"/>
        <label>2</label>
    </ligand>
    <ligandPart>
        <name>Fe</name>
        <dbReference type="ChEBI" id="CHEBI:18248"/>
    </ligandPart>
</feature>
<dbReference type="InterPro" id="IPR050597">
    <property type="entry name" value="Cytochrome_c_Oxidase_Subunit"/>
</dbReference>
<dbReference type="InterPro" id="IPR009056">
    <property type="entry name" value="Cyt_c-like_dom"/>
</dbReference>
<keyword evidence="4 9" id="KW-0479">Metal-binding</keyword>
<feature type="binding site" description="covalent" evidence="8">
    <location>
        <position position="38"/>
    </location>
    <ligand>
        <name>heme c</name>
        <dbReference type="ChEBI" id="CHEBI:61717"/>
        <label>1</label>
    </ligand>
</feature>
<dbReference type="InterPro" id="IPR024167">
    <property type="entry name" value="Cytochrome_c4-like"/>
</dbReference>
<dbReference type="GO" id="GO:0009055">
    <property type="term" value="F:electron transfer activity"/>
    <property type="evidence" value="ECO:0007669"/>
    <property type="project" value="InterPro"/>
</dbReference>
<dbReference type="SUPFAM" id="SSF46626">
    <property type="entry name" value="Cytochrome c"/>
    <property type="match status" value="2"/>
</dbReference>
<dbReference type="Pfam" id="PF00034">
    <property type="entry name" value="Cytochrom_C"/>
    <property type="match status" value="1"/>
</dbReference>
<dbReference type="InterPro" id="IPR036909">
    <property type="entry name" value="Cyt_c-like_dom_sf"/>
</dbReference>
<feature type="compositionally biased region" description="Polar residues" evidence="10">
    <location>
        <begin position="53"/>
        <end position="70"/>
    </location>
</feature>
<evidence type="ECO:0000256" key="7">
    <source>
        <dbReference type="ARBA" id="ARBA00023004"/>
    </source>
</evidence>
<keyword evidence="2" id="KW-0813">Transport</keyword>
<keyword evidence="5" id="KW-0574">Periplasm</keyword>
<name>A0A1F6TQJ8_9PROT</name>
<evidence type="ECO:0000256" key="4">
    <source>
        <dbReference type="ARBA" id="ARBA00022723"/>
    </source>
</evidence>
<keyword evidence="11" id="KW-0732">Signal</keyword>
<organism evidence="13 14">
    <name type="scientific">Candidatus Muproteobacteria bacterium RBG_16_65_34</name>
    <dbReference type="NCBI Taxonomy" id="1817760"/>
    <lineage>
        <taxon>Bacteria</taxon>
        <taxon>Pseudomonadati</taxon>
        <taxon>Pseudomonadota</taxon>
        <taxon>Candidatus Muproteobacteria</taxon>
    </lineage>
</organism>
<feature type="binding site" description="axial binding residue" evidence="9">
    <location>
        <position position="106"/>
    </location>
    <ligand>
        <name>heme c</name>
        <dbReference type="ChEBI" id="CHEBI:61717"/>
        <label>1</label>
    </ligand>
    <ligandPart>
        <name>Fe</name>
        <dbReference type="ChEBI" id="CHEBI:18248"/>
    </ligandPart>
</feature>
<feature type="domain" description="Cytochrome c" evidence="12">
    <location>
        <begin position="140"/>
        <end position="226"/>
    </location>
</feature>
<feature type="binding site" description="covalent" evidence="8">
    <location>
        <position position="164"/>
    </location>
    <ligand>
        <name>heme c</name>
        <dbReference type="ChEBI" id="CHEBI:61717"/>
        <label>2</label>
    </ligand>
</feature>
<dbReference type="GO" id="GO:0020037">
    <property type="term" value="F:heme binding"/>
    <property type="evidence" value="ECO:0007669"/>
    <property type="project" value="InterPro"/>
</dbReference>
<accession>A0A1F6TQJ8</accession>
<evidence type="ECO:0000256" key="8">
    <source>
        <dbReference type="PIRSR" id="PIRSR000005-1"/>
    </source>
</evidence>
<dbReference type="Pfam" id="PF13442">
    <property type="entry name" value="Cytochrome_CBB3"/>
    <property type="match status" value="1"/>
</dbReference>
<evidence type="ECO:0000259" key="12">
    <source>
        <dbReference type="PROSITE" id="PS51007"/>
    </source>
</evidence>
<feature type="chain" id="PRO_5009526775" description="Cytochrome c domain-containing protein" evidence="11">
    <location>
        <begin position="25"/>
        <end position="226"/>
    </location>
</feature>
<keyword evidence="6" id="KW-0249">Electron transport</keyword>
<evidence type="ECO:0000256" key="10">
    <source>
        <dbReference type="SAM" id="MobiDB-lite"/>
    </source>
</evidence>
<evidence type="ECO:0000256" key="5">
    <source>
        <dbReference type="ARBA" id="ARBA00022764"/>
    </source>
</evidence>
<evidence type="ECO:0000313" key="14">
    <source>
        <dbReference type="Proteomes" id="UP000178885"/>
    </source>
</evidence>
<evidence type="ECO:0000256" key="11">
    <source>
        <dbReference type="SAM" id="SignalP"/>
    </source>
</evidence>
<dbReference type="PANTHER" id="PTHR33751">
    <property type="entry name" value="CBB3-TYPE CYTOCHROME C OXIDASE SUBUNIT FIXP"/>
    <property type="match status" value="1"/>
</dbReference>
<gene>
    <name evidence="13" type="ORF">A2151_09310</name>
</gene>
<dbReference type="GO" id="GO:0005506">
    <property type="term" value="F:iron ion binding"/>
    <property type="evidence" value="ECO:0007669"/>
    <property type="project" value="InterPro"/>
</dbReference>
<dbReference type="Proteomes" id="UP000178885">
    <property type="component" value="Unassembled WGS sequence"/>
</dbReference>
<dbReference type="AlphaFoldDB" id="A0A1F6TQJ8"/>
<keyword evidence="7 9" id="KW-0408">Iron</keyword>
<evidence type="ECO:0000256" key="2">
    <source>
        <dbReference type="ARBA" id="ARBA00022448"/>
    </source>
</evidence>
<evidence type="ECO:0000256" key="1">
    <source>
        <dbReference type="ARBA" id="ARBA00004418"/>
    </source>
</evidence>
<evidence type="ECO:0000313" key="13">
    <source>
        <dbReference type="EMBL" id="OGI47336.1"/>
    </source>
</evidence>
<comment type="PTM">
    <text evidence="8">Binds 2 heme c groups covalently per subunit.</text>
</comment>
<sequence length="226" mass="23999">MVTNRLRCSAAGVVLLLAATAAHAAGDAVAGKAKTMICQACHGPDGNSPPNPSWNNITTEDLSRPSGNQSKLIASPIWPKLAGQHAAYLVKQLSDFKAGRRKDPIMSGMVGGLSQTDIEDIAAYFSSQKAKPGGTAAEQQAMTHGETLYRTGRPAAKIPACAGCHGPDAHGTPTLPRLAGQHVIYIQKQLWFFKLGKRGSDLMQPIAEQLTAQDIKALSQYLTTRE</sequence>
<dbReference type="PIRSF" id="PIRSF000005">
    <property type="entry name" value="Cytochrome_c4"/>
    <property type="match status" value="1"/>
</dbReference>
<feature type="binding site" description="covalent" evidence="8">
    <location>
        <position position="41"/>
    </location>
    <ligand>
        <name>heme c</name>
        <dbReference type="ChEBI" id="CHEBI:61717"/>
        <label>1</label>
    </ligand>
</feature>
<dbReference type="GO" id="GO:0042597">
    <property type="term" value="C:periplasmic space"/>
    <property type="evidence" value="ECO:0007669"/>
    <property type="project" value="UniProtKB-SubCell"/>
</dbReference>
<feature type="binding site" description="axial binding residue" evidence="9">
    <location>
        <position position="203"/>
    </location>
    <ligand>
        <name>heme c</name>
        <dbReference type="ChEBI" id="CHEBI:61717"/>
        <label>2</label>
    </ligand>
    <ligandPart>
        <name>Fe</name>
        <dbReference type="ChEBI" id="CHEBI:18248"/>
    </ligandPart>
</feature>